<evidence type="ECO:0000313" key="4">
    <source>
        <dbReference type="Proteomes" id="UP000019116"/>
    </source>
</evidence>
<dbReference type="InterPro" id="IPR025521">
    <property type="entry name" value="Neprosin_propep"/>
</dbReference>
<sequence>MCNFHHATILVCEMCNFICCAGQLPSRQCATPSFDNYGVVFDCVDIYKQPAFDHPLLKNHVLQMPPNSSSGTGLPTTGESCPYGTVPIRRTLKEDLVRGRALRPFALVLLDSEKGKTFQSASASIEVYYFPMPSDAASTAQMLVVDDRSSNVTVVQAGWHIDPGREGDGQSRLTVYWTADDYKQTGCPNMQCPGFVLVNQYVAPGTAFPAGSSIALTIFRTGHWLAAVNGLIVGYFPRAIVNGMDGSTQVQVGGTVYAPPGRKRPPMGSGIAPGPNSNNGAAKFKWLAVRGSTNVKFRKTKDVDDSSIYDVVVTSASQNAPDGFSFQYGGPGDA</sequence>
<dbReference type="EnsemblPlants" id="TraesCS2D02G206100.1">
    <property type="protein sequence ID" value="TraesCS2D02G206100.1"/>
    <property type="gene ID" value="TraesCS2D02G206100"/>
</dbReference>
<dbReference type="Gene3D" id="3.90.1320.10">
    <property type="entry name" value="Outer-capsid protein sigma 3, large lobe"/>
    <property type="match status" value="1"/>
</dbReference>
<evidence type="ECO:0000313" key="3">
    <source>
        <dbReference type="EnsemblPlants" id="TraesCS2D02G206100.1"/>
    </source>
</evidence>
<evidence type="ECO:0000259" key="2">
    <source>
        <dbReference type="PROSITE" id="PS52045"/>
    </source>
</evidence>
<feature type="domain" description="Neprosin PEP catalytic" evidence="2">
    <location>
        <begin position="99"/>
        <end position="334"/>
    </location>
</feature>
<dbReference type="Gramene" id="TraesCS2D02G206100.1">
    <property type="protein sequence ID" value="TraesCS2D02G206100.1"/>
    <property type="gene ID" value="TraesCS2D02G206100"/>
</dbReference>
<organism evidence="3">
    <name type="scientific">Triticum aestivum</name>
    <name type="common">Wheat</name>
    <dbReference type="NCBI Taxonomy" id="4565"/>
    <lineage>
        <taxon>Eukaryota</taxon>
        <taxon>Viridiplantae</taxon>
        <taxon>Streptophyta</taxon>
        <taxon>Embryophyta</taxon>
        <taxon>Tracheophyta</taxon>
        <taxon>Spermatophyta</taxon>
        <taxon>Magnoliopsida</taxon>
        <taxon>Liliopsida</taxon>
        <taxon>Poales</taxon>
        <taxon>Poaceae</taxon>
        <taxon>BOP clade</taxon>
        <taxon>Pooideae</taxon>
        <taxon>Triticodae</taxon>
        <taxon>Triticeae</taxon>
        <taxon>Triticinae</taxon>
        <taxon>Triticum</taxon>
    </lineage>
</organism>
<dbReference type="Gramene" id="TraesWEE_scaffold_047462_01G000100.1">
    <property type="protein sequence ID" value="TraesWEE_scaffold_047462_01G000100.1"/>
    <property type="gene ID" value="TraesWEE_scaffold_047462_01G000100"/>
</dbReference>
<dbReference type="Pfam" id="PF14365">
    <property type="entry name" value="Neprosin_AP"/>
    <property type="match status" value="1"/>
</dbReference>
<dbReference type="InterPro" id="IPR053168">
    <property type="entry name" value="Glutamic_endopeptidase"/>
</dbReference>
<dbReference type="AlphaFoldDB" id="A0A3B6DAX2"/>
<reference evidence="3" key="1">
    <citation type="submission" date="2018-08" db="EMBL/GenBank/DDBJ databases">
        <authorList>
            <person name="Rossello M."/>
        </authorList>
    </citation>
    <scope>NUCLEOTIDE SEQUENCE [LARGE SCALE GENOMIC DNA]</scope>
    <source>
        <strain evidence="3">cv. Chinese Spring</strain>
    </source>
</reference>
<dbReference type="OMA" id="NFICCAG"/>
<accession>A0A3B6DAX2</accession>
<dbReference type="STRING" id="4565.A0A3B6DAX2"/>
<reference evidence="3" key="2">
    <citation type="submission" date="2018-10" db="UniProtKB">
        <authorList>
            <consortium name="EnsemblPlants"/>
        </authorList>
    </citation>
    <scope>IDENTIFICATION</scope>
</reference>
<dbReference type="PANTHER" id="PTHR31589">
    <property type="entry name" value="PROTEIN, PUTATIVE (DUF239)-RELATED-RELATED"/>
    <property type="match status" value="1"/>
</dbReference>
<protein>
    <recommendedName>
        <fullName evidence="2">Neprosin PEP catalytic domain-containing protein</fullName>
    </recommendedName>
</protein>
<evidence type="ECO:0000256" key="1">
    <source>
        <dbReference type="SAM" id="SignalP"/>
    </source>
</evidence>
<dbReference type="Gramene" id="TraesCS2D03G0430600.1">
    <property type="protein sequence ID" value="TraesCS2D03G0430600.1.CDS"/>
    <property type="gene ID" value="TraesCS2D03G0430600"/>
</dbReference>
<dbReference type="Gramene" id="TraesROB_scaffold_059155_01G000100.1">
    <property type="protein sequence ID" value="TraesROB_scaffold_059155_01G000100.1"/>
    <property type="gene ID" value="TraesROB_scaffold_059155_01G000100"/>
</dbReference>
<dbReference type="SMR" id="A0A3B6DAX2"/>
<feature type="chain" id="PRO_5017332526" description="Neprosin PEP catalytic domain-containing protein" evidence="1">
    <location>
        <begin position="23"/>
        <end position="334"/>
    </location>
</feature>
<dbReference type="Gramene" id="TraesRN2D0100461600.1">
    <property type="protein sequence ID" value="TraesRN2D0100461600.1"/>
    <property type="gene ID" value="TraesRN2D0100461600"/>
</dbReference>
<dbReference type="Proteomes" id="UP000019116">
    <property type="component" value="Chromosome 2D"/>
</dbReference>
<dbReference type="PROSITE" id="PS52045">
    <property type="entry name" value="NEPROSIN_PEP_CD"/>
    <property type="match status" value="1"/>
</dbReference>
<keyword evidence="4" id="KW-1185">Reference proteome</keyword>
<proteinExistence type="predicted"/>
<dbReference type="Gramene" id="TraesCAD_scaffold_057940_01G000100.1">
    <property type="protein sequence ID" value="TraesCAD_scaffold_057940_01G000100.1"/>
    <property type="gene ID" value="TraesCAD_scaffold_057940_01G000100"/>
</dbReference>
<dbReference type="Gramene" id="TraesCLE_scaffold_060586_01G000100.1">
    <property type="protein sequence ID" value="TraesCLE_scaffold_060586_01G000100.1"/>
    <property type="gene ID" value="TraesCLE_scaffold_060586_01G000100"/>
</dbReference>
<dbReference type="Pfam" id="PF03080">
    <property type="entry name" value="Neprosin"/>
    <property type="match status" value="1"/>
</dbReference>
<name>A0A3B6DAX2_WHEAT</name>
<keyword evidence="1" id="KW-0732">Signal</keyword>
<dbReference type="InterPro" id="IPR004314">
    <property type="entry name" value="Neprosin"/>
</dbReference>
<dbReference type="PANTHER" id="PTHR31589:SF237">
    <property type="entry name" value="OS08G0411100 PROTEIN"/>
    <property type="match status" value="1"/>
</dbReference>
<feature type="signal peptide" evidence="1">
    <location>
        <begin position="1"/>
        <end position="22"/>
    </location>
</feature>